<evidence type="ECO:0000256" key="2">
    <source>
        <dbReference type="ARBA" id="ARBA00007089"/>
    </source>
</evidence>
<dbReference type="SUPFAM" id="SSF55205">
    <property type="entry name" value="EPT/RTPC-like"/>
    <property type="match status" value="1"/>
</dbReference>
<dbReference type="STRING" id="318479.A0A0N4U2R1"/>
<dbReference type="PROSITE" id="PS01287">
    <property type="entry name" value="RTC"/>
    <property type="match status" value="1"/>
</dbReference>
<dbReference type="Pfam" id="PF05189">
    <property type="entry name" value="RTC_insert"/>
    <property type="match status" value="1"/>
</dbReference>
<evidence type="ECO:0000259" key="6">
    <source>
        <dbReference type="Pfam" id="PF05189"/>
    </source>
</evidence>
<comment type="subcellular location">
    <subcellularLocation>
        <location evidence="1">Nucleus</location>
        <location evidence="1">Nucleolus</location>
    </subcellularLocation>
</comment>
<dbReference type="PANTHER" id="PTHR11096">
    <property type="entry name" value="RNA 3' TERMINAL PHOSPHATE CYCLASE"/>
    <property type="match status" value="1"/>
</dbReference>
<dbReference type="Gene3D" id="3.30.360.20">
    <property type="entry name" value="RNA 3'-terminal phosphate cyclase, insert domain"/>
    <property type="match status" value="1"/>
</dbReference>
<dbReference type="PANTHER" id="PTHR11096:SF1">
    <property type="entry name" value="RNA 3'-TERMINAL PHOSPHATE CYCLASE-LIKE PROTEIN"/>
    <property type="match status" value="1"/>
</dbReference>
<dbReference type="Pfam" id="PF01137">
    <property type="entry name" value="RTC"/>
    <property type="match status" value="1"/>
</dbReference>
<feature type="domain" description="RNA 3'-terminal phosphate cyclase insert" evidence="6">
    <location>
        <begin position="180"/>
        <end position="283"/>
    </location>
</feature>
<evidence type="ECO:0000313" key="7">
    <source>
        <dbReference type="EMBL" id="VDN55369.1"/>
    </source>
</evidence>
<gene>
    <name evidence="7" type="ORF">DME_LOCUS5342</name>
</gene>
<organism evidence="8 10">
    <name type="scientific">Dracunculus medinensis</name>
    <name type="common">Guinea worm</name>
    <dbReference type="NCBI Taxonomy" id="318479"/>
    <lineage>
        <taxon>Eukaryota</taxon>
        <taxon>Metazoa</taxon>
        <taxon>Ecdysozoa</taxon>
        <taxon>Nematoda</taxon>
        <taxon>Chromadorea</taxon>
        <taxon>Rhabditida</taxon>
        <taxon>Spirurina</taxon>
        <taxon>Dracunculoidea</taxon>
        <taxon>Dracunculidae</taxon>
        <taxon>Dracunculus</taxon>
    </lineage>
</organism>
<dbReference type="InterPro" id="IPR000228">
    <property type="entry name" value="RNA3'_term_phos_cyc"/>
</dbReference>
<keyword evidence="3" id="KW-0690">Ribosome biogenesis</keyword>
<dbReference type="InterPro" id="IPR013791">
    <property type="entry name" value="RNA3'-term_phos_cycl_insert"/>
</dbReference>
<dbReference type="InterPro" id="IPR023797">
    <property type="entry name" value="RNA3'_phos_cyclase_dom"/>
</dbReference>
<dbReference type="InterPro" id="IPR036553">
    <property type="entry name" value="RPTC_insert"/>
</dbReference>
<dbReference type="FunFam" id="3.30.360.20:FF:000004">
    <property type="entry name" value="18S rRNA biogenesis protein"/>
    <property type="match status" value="1"/>
</dbReference>
<dbReference type="GO" id="GO:0000479">
    <property type="term" value="P:endonucleolytic cleavage of tricistronic rRNA transcript (SSU-rRNA, 5.8S rRNA, LSU-rRNA)"/>
    <property type="evidence" value="ECO:0007669"/>
    <property type="project" value="TreeGrafter"/>
</dbReference>
<evidence type="ECO:0000256" key="4">
    <source>
        <dbReference type="ARBA" id="ARBA00023242"/>
    </source>
</evidence>
<keyword evidence="9" id="KW-1185">Reference proteome</keyword>
<dbReference type="WBParaSite" id="DME_0000098201-mRNA-1">
    <property type="protein sequence ID" value="DME_0000098201-mRNA-1"/>
    <property type="gene ID" value="DME_0000098201"/>
</dbReference>
<dbReference type="InterPro" id="IPR016443">
    <property type="entry name" value="RNA3'_term_phos_cyc_type_2"/>
</dbReference>
<name>A0A0N4U2R1_DRAME</name>
<dbReference type="GO" id="GO:0004521">
    <property type="term" value="F:RNA endonuclease activity"/>
    <property type="evidence" value="ECO:0007669"/>
    <property type="project" value="TreeGrafter"/>
</dbReference>
<feature type="domain" description="RNA 3'-terminal phosphate cyclase" evidence="5">
    <location>
        <begin position="9"/>
        <end position="333"/>
    </location>
</feature>
<sequence>MEIKEELNYEGCNFFRLRLVYSVLSGRPIRIMKIRANSDEPGLKSFELNFLSLLENITNGTRLEISKTGFEDLYLSMFFSYYLEPLLMIAPFCKHPLRIQLNGVTNTPDELSVDTIRASWLPVFRKFVPTDEQLDIKNHLLKLEKIFQIISRGLKPDGGGTIIFTAPIVRVLRPVQCEKMGKICKIRGIAYVCKVSPSLAHRMIESAKRALYGFIADVYITLDQRKGTNGGNSPGYGIIITAETTEGVVFHGEAASKPKGESGEPIIPEDIGTLAANNLLNEIYSVHTSQALASTFMALVDKDVSKFLFGPLSNYCIHCLRHLKHFFGIIFKIDDWWMLKKEQKKSSGSDEKAFLTCVGIGYSNLNKTIL</sequence>
<proteinExistence type="inferred from homology"/>
<dbReference type="Proteomes" id="UP000038040">
    <property type="component" value="Unplaced"/>
</dbReference>
<protein>
    <submittedName>
        <fullName evidence="10">RNA 3'-terminal phosphate cyclase-like protein</fullName>
    </submittedName>
</protein>
<reference evidence="7 9" key="2">
    <citation type="submission" date="2018-11" db="EMBL/GenBank/DDBJ databases">
        <authorList>
            <consortium name="Pathogen Informatics"/>
        </authorList>
    </citation>
    <scope>NUCLEOTIDE SEQUENCE [LARGE SCALE GENOMIC DNA]</scope>
</reference>
<dbReference type="Gene3D" id="3.65.10.20">
    <property type="entry name" value="RNA 3'-terminal phosphate cyclase domain"/>
    <property type="match status" value="1"/>
</dbReference>
<dbReference type="Proteomes" id="UP000274756">
    <property type="component" value="Unassembled WGS sequence"/>
</dbReference>
<evidence type="ECO:0000313" key="10">
    <source>
        <dbReference type="WBParaSite" id="DME_0000098201-mRNA-1"/>
    </source>
</evidence>
<dbReference type="EMBL" id="UYYG01001152">
    <property type="protein sequence ID" value="VDN55369.1"/>
    <property type="molecule type" value="Genomic_DNA"/>
</dbReference>
<dbReference type="InterPro" id="IPR037136">
    <property type="entry name" value="RNA3'_phos_cyclase_dom_sf"/>
</dbReference>
<evidence type="ECO:0000313" key="8">
    <source>
        <dbReference type="Proteomes" id="UP000038040"/>
    </source>
</evidence>
<reference evidence="10" key="1">
    <citation type="submission" date="2017-02" db="UniProtKB">
        <authorList>
            <consortium name="WormBaseParasite"/>
        </authorList>
    </citation>
    <scope>IDENTIFICATION</scope>
</reference>
<dbReference type="GO" id="GO:0005730">
    <property type="term" value="C:nucleolus"/>
    <property type="evidence" value="ECO:0007669"/>
    <property type="project" value="UniProtKB-SubCell"/>
</dbReference>
<dbReference type="AlphaFoldDB" id="A0A0N4U2R1"/>
<dbReference type="InterPro" id="IPR013792">
    <property type="entry name" value="RNA3'P_cycl/enolpyr_Trfase_a/b"/>
</dbReference>
<accession>A0A0N4U2R1</accession>
<keyword evidence="4" id="KW-0539">Nucleus</keyword>
<comment type="similarity">
    <text evidence="2">Belongs to the RNA 3'-terminal cyclase family. Type 2 subfamily.</text>
</comment>
<evidence type="ECO:0000256" key="1">
    <source>
        <dbReference type="ARBA" id="ARBA00004604"/>
    </source>
</evidence>
<evidence type="ECO:0000313" key="9">
    <source>
        <dbReference type="Proteomes" id="UP000274756"/>
    </source>
</evidence>
<evidence type="ECO:0000259" key="5">
    <source>
        <dbReference type="Pfam" id="PF01137"/>
    </source>
</evidence>
<dbReference type="NCBIfam" id="TIGR03400">
    <property type="entry name" value="18S_RNA_Rcl1p"/>
    <property type="match status" value="1"/>
</dbReference>
<dbReference type="OrthoDB" id="1911237at2759"/>
<evidence type="ECO:0000256" key="3">
    <source>
        <dbReference type="ARBA" id="ARBA00022517"/>
    </source>
</evidence>
<dbReference type="InterPro" id="IPR020719">
    <property type="entry name" value="RNA3'_term_phos_cycl-like_CS"/>
</dbReference>